<sequence length="241" mass="26097">MHGGMPPYREPGEGSYCQSGNRRQEKTCIFCGTSDTPLWRANRIDREKNLCNACGVRENRVKRAKREADAELGPQWGTDRAGEGSSGFAVPAMRAASAGSAREPARWLACTQREHAHASGSERPCLSRAWSLGQLRSLGFMDWGPLPEEQVSRSDPMDLHSSRSGVGPDCMEGSSGMPLPAADLQLQAASMQGPLMQRMPLQDSDTAQGVQMAAGAAAGQDADLDPLDPRFLARIHDPHQR</sequence>
<protein>
    <recommendedName>
        <fullName evidence="3">GATA-type domain-containing protein</fullName>
    </recommendedName>
</protein>
<name>A0AAV1IBK7_9CHLO</name>
<keyword evidence="5" id="KW-1185">Reference proteome</keyword>
<evidence type="ECO:0000256" key="2">
    <source>
        <dbReference type="SAM" id="MobiDB-lite"/>
    </source>
</evidence>
<dbReference type="Proteomes" id="UP001314263">
    <property type="component" value="Unassembled WGS sequence"/>
</dbReference>
<dbReference type="AlphaFoldDB" id="A0AAV1IBK7"/>
<feature type="region of interest" description="Disordered" evidence="2">
    <location>
        <begin position="66"/>
        <end position="85"/>
    </location>
</feature>
<dbReference type="GO" id="GO:0043565">
    <property type="term" value="F:sequence-specific DNA binding"/>
    <property type="evidence" value="ECO:0007669"/>
    <property type="project" value="InterPro"/>
</dbReference>
<keyword evidence="1" id="KW-0479">Metal-binding</keyword>
<dbReference type="Pfam" id="PF00320">
    <property type="entry name" value="GATA"/>
    <property type="match status" value="1"/>
</dbReference>
<dbReference type="EMBL" id="CAUYUE010000010">
    <property type="protein sequence ID" value="CAK0784116.1"/>
    <property type="molecule type" value="Genomic_DNA"/>
</dbReference>
<dbReference type="InterPro" id="IPR013088">
    <property type="entry name" value="Znf_NHR/GATA"/>
</dbReference>
<reference evidence="4 5" key="1">
    <citation type="submission" date="2023-10" db="EMBL/GenBank/DDBJ databases">
        <authorList>
            <person name="Maclean D."/>
            <person name="Macfadyen A."/>
        </authorList>
    </citation>
    <scope>NUCLEOTIDE SEQUENCE [LARGE SCALE GENOMIC DNA]</scope>
</reference>
<gene>
    <name evidence="4" type="ORF">CVIRNUC_007319</name>
</gene>
<dbReference type="Gene3D" id="3.30.50.10">
    <property type="entry name" value="Erythroid Transcription Factor GATA-1, subunit A"/>
    <property type="match status" value="1"/>
</dbReference>
<dbReference type="InterPro" id="IPR000679">
    <property type="entry name" value="Znf_GATA"/>
</dbReference>
<keyword evidence="1" id="KW-0862">Zinc</keyword>
<feature type="compositionally biased region" description="Low complexity" evidence="2">
    <location>
        <begin position="207"/>
        <end position="221"/>
    </location>
</feature>
<feature type="domain" description="GATA-type" evidence="3">
    <location>
        <begin position="22"/>
        <end position="56"/>
    </location>
</feature>
<dbReference type="PROSITE" id="PS50114">
    <property type="entry name" value="GATA_ZN_FINGER_2"/>
    <property type="match status" value="1"/>
</dbReference>
<organism evidence="4 5">
    <name type="scientific">Coccomyxa viridis</name>
    <dbReference type="NCBI Taxonomy" id="1274662"/>
    <lineage>
        <taxon>Eukaryota</taxon>
        <taxon>Viridiplantae</taxon>
        <taxon>Chlorophyta</taxon>
        <taxon>core chlorophytes</taxon>
        <taxon>Trebouxiophyceae</taxon>
        <taxon>Trebouxiophyceae incertae sedis</taxon>
        <taxon>Coccomyxaceae</taxon>
        <taxon>Coccomyxa</taxon>
    </lineage>
</organism>
<comment type="caution">
    <text evidence="4">The sequence shown here is derived from an EMBL/GenBank/DDBJ whole genome shotgun (WGS) entry which is preliminary data.</text>
</comment>
<dbReference type="SUPFAM" id="SSF57716">
    <property type="entry name" value="Glucocorticoid receptor-like (DNA-binding domain)"/>
    <property type="match status" value="1"/>
</dbReference>
<evidence type="ECO:0000313" key="4">
    <source>
        <dbReference type="EMBL" id="CAK0784116.1"/>
    </source>
</evidence>
<evidence type="ECO:0000256" key="1">
    <source>
        <dbReference type="PROSITE-ProRule" id="PRU00094"/>
    </source>
</evidence>
<feature type="region of interest" description="Disordered" evidence="2">
    <location>
        <begin position="204"/>
        <end position="241"/>
    </location>
</feature>
<dbReference type="SMART" id="SM00401">
    <property type="entry name" value="ZnF_GATA"/>
    <property type="match status" value="1"/>
</dbReference>
<evidence type="ECO:0000313" key="5">
    <source>
        <dbReference type="Proteomes" id="UP001314263"/>
    </source>
</evidence>
<accession>A0AAV1IBK7</accession>
<evidence type="ECO:0000259" key="3">
    <source>
        <dbReference type="PROSITE" id="PS50114"/>
    </source>
</evidence>
<dbReference type="GO" id="GO:0006355">
    <property type="term" value="P:regulation of DNA-templated transcription"/>
    <property type="evidence" value="ECO:0007669"/>
    <property type="project" value="InterPro"/>
</dbReference>
<keyword evidence="1" id="KW-0863">Zinc-finger</keyword>
<dbReference type="GO" id="GO:0008270">
    <property type="term" value="F:zinc ion binding"/>
    <property type="evidence" value="ECO:0007669"/>
    <property type="project" value="UniProtKB-KW"/>
</dbReference>
<proteinExistence type="predicted"/>